<feature type="transmembrane region" description="Helical" evidence="10">
    <location>
        <begin position="57"/>
        <end position="79"/>
    </location>
</feature>
<keyword evidence="5 10" id="KW-0812">Transmembrane</keyword>
<feature type="transmembrane region" description="Helical" evidence="10">
    <location>
        <begin position="297"/>
        <end position="319"/>
    </location>
</feature>
<dbReference type="FunFam" id="1.20.1540.10:FF:000019">
    <property type="entry name" value="RHOMBOID-like protein"/>
    <property type="match status" value="1"/>
</dbReference>
<dbReference type="Pfam" id="PF01694">
    <property type="entry name" value="Rhomboid"/>
    <property type="match status" value="1"/>
</dbReference>
<evidence type="ECO:0000256" key="8">
    <source>
        <dbReference type="ARBA" id="ARBA00022989"/>
    </source>
</evidence>
<evidence type="ECO:0000256" key="10">
    <source>
        <dbReference type="RuleBase" id="RU362115"/>
    </source>
</evidence>
<reference evidence="13" key="1">
    <citation type="journal article" date="2019" name="Database">
        <title>The radish genome database (RadishGD): an integrated information resource for radish genomics.</title>
        <authorList>
            <person name="Yu H.J."/>
            <person name="Baek S."/>
            <person name="Lee Y.J."/>
            <person name="Cho A."/>
            <person name="Mun J.H."/>
        </authorList>
    </citation>
    <scope>NUCLEOTIDE SEQUENCE [LARGE SCALE GENOMIC DNA]</scope>
    <source>
        <strain evidence="13">cv. WK10039</strain>
    </source>
</reference>
<feature type="region of interest" description="Disordered" evidence="11">
    <location>
        <begin position="1"/>
        <end position="44"/>
    </location>
</feature>
<dbReference type="InterPro" id="IPR035952">
    <property type="entry name" value="Rhomboid-like_sf"/>
</dbReference>
<reference evidence="14" key="2">
    <citation type="submission" date="2025-08" db="UniProtKB">
        <authorList>
            <consortium name="RefSeq"/>
        </authorList>
    </citation>
    <scope>IDENTIFICATION</scope>
    <source>
        <tissue evidence="14">Leaf</tissue>
    </source>
</reference>
<feature type="transmembrane region" description="Helical" evidence="10">
    <location>
        <begin position="224"/>
        <end position="243"/>
    </location>
</feature>
<comment type="similarity">
    <text evidence="3 10">Belongs to the peptidase S54 family.</text>
</comment>
<keyword evidence="7 10" id="KW-0720">Serine protease</keyword>
<feature type="domain" description="Peptidase S54 rhomboid" evidence="12">
    <location>
        <begin position="130"/>
        <end position="266"/>
    </location>
</feature>
<keyword evidence="13" id="KW-1185">Reference proteome</keyword>
<dbReference type="KEGG" id="rsz:108806925"/>
<protein>
    <recommendedName>
        <fullName evidence="10">RHOMBOID-like protein</fullName>
        <ecNumber evidence="10">3.4.21.105</ecNumber>
    </recommendedName>
</protein>
<dbReference type="InterPro" id="IPR022764">
    <property type="entry name" value="Peptidase_S54_rhomboid_dom"/>
</dbReference>
<sequence>MSRDRREGLEIKVVDPPPPPPPPSSSTNNLSAAQSSPGTRGRRQRASFAEFRPFKLWFPWLVPAIVVANIALFGVSMFINDCPENSPKCSARFLGRFAFQPMRENPLLGPSSATLEKMGALDVTMVVDKHQVWRLFTCIWLHAGVFHVLANMLSLIFIGIRLEQEFGFLRIGLLYMISGFGGSLLSSLFNREGISVGASGALFGLLGAMLSELLTNWTIYANKFAALLTLIFIIAINLAVGILPHVDNFAHLGGFTSGFLLGFVFLIRPQYGYFNQRNNPRGYAAPSAKSKHKPYQYVLWITSLLLLIAGYTVGLIVLLRGTDLNKHCTWCHYLSCMPTSLWNCKSQNMYCQSSQIGKQMNLTCIANGRTEMYTLGSENQSQIQQMCSQLCS</sequence>
<dbReference type="OrthoDB" id="418595at2759"/>
<dbReference type="PANTHER" id="PTHR22936:SF77">
    <property type="entry name" value="RHOMBOID-LIKE PROTEIN 1"/>
    <property type="match status" value="1"/>
</dbReference>
<evidence type="ECO:0000256" key="4">
    <source>
        <dbReference type="ARBA" id="ARBA00022670"/>
    </source>
</evidence>
<evidence type="ECO:0000256" key="6">
    <source>
        <dbReference type="ARBA" id="ARBA00022801"/>
    </source>
</evidence>
<dbReference type="RefSeq" id="XP_018434642.1">
    <property type="nucleotide sequence ID" value="XM_018579140.2"/>
</dbReference>
<dbReference type="Proteomes" id="UP000504610">
    <property type="component" value="Chromosome 6"/>
</dbReference>
<evidence type="ECO:0000256" key="3">
    <source>
        <dbReference type="ARBA" id="ARBA00009045"/>
    </source>
</evidence>
<dbReference type="GeneID" id="108806925"/>
<evidence type="ECO:0000259" key="12">
    <source>
        <dbReference type="Pfam" id="PF01694"/>
    </source>
</evidence>
<feature type="transmembrane region" description="Helical" evidence="10">
    <location>
        <begin position="167"/>
        <end position="188"/>
    </location>
</feature>
<name>A0A6J0JG86_RAPSA</name>
<dbReference type="AlphaFoldDB" id="A0A6J0JG86"/>
<evidence type="ECO:0000256" key="11">
    <source>
        <dbReference type="SAM" id="MobiDB-lite"/>
    </source>
</evidence>
<comment type="function">
    <text evidence="10">Serine protease involved in intramembrane proteolysis.</text>
</comment>
<feature type="compositionally biased region" description="Pro residues" evidence="11">
    <location>
        <begin position="15"/>
        <end position="24"/>
    </location>
</feature>
<dbReference type="GO" id="GO:0006508">
    <property type="term" value="P:proteolysis"/>
    <property type="evidence" value="ECO:0007669"/>
    <property type="project" value="UniProtKB-KW"/>
</dbReference>
<evidence type="ECO:0000313" key="13">
    <source>
        <dbReference type="Proteomes" id="UP000504610"/>
    </source>
</evidence>
<keyword evidence="8 10" id="KW-1133">Transmembrane helix</keyword>
<keyword evidence="4 10" id="KW-0645">Protease</keyword>
<comment type="subcellular location">
    <subcellularLocation>
        <location evidence="2 10">Membrane</location>
        <topology evidence="2 10">Multi-pass membrane protein</topology>
    </subcellularLocation>
</comment>
<dbReference type="Gene3D" id="1.20.1540.10">
    <property type="entry name" value="Rhomboid-like"/>
    <property type="match status" value="1"/>
</dbReference>
<proteinExistence type="inferred from homology"/>
<keyword evidence="6 10" id="KW-0378">Hydrolase</keyword>
<evidence type="ECO:0000256" key="1">
    <source>
        <dbReference type="ARBA" id="ARBA00000156"/>
    </source>
</evidence>
<feature type="transmembrane region" description="Helical" evidence="10">
    <location>
        <begin position="139"/>
        <end position="160"/>
    </location>
</feature>
<dbReference type="GO" id="GO:0004252">
    <property type="term" value="F:serine-type endopeptidase activity"/>
    <property type="evidence" value="ECO:0007669"/>
    <property type="project" value="InterPro"/>
</dbReference>
<dbReference type="InterPro" id="IPR002610">
    <property type="entry name" value="Peptidase_S54_rhomboid-like"/>
</dbReference>
<feature type="compositionally biased region" description="Polar residues" evidence="11">
    <location>
        <begin position="27"/>
        <end position="38"/>
    </location>
</feature>
<dbReference type="EC" id="3.4.21.105" evidence="10"/>
<feature type="transmembrane region" description="Helical" evidence="10">
    <location>
        <begin position="194"/>
        <end position="217"/>
    </location>
</feature>
<evidence type="ECO:0000256" key="7">
    <source>
        <dbReference type="ARBA" id="ARBA00022825"/>
    </source>
</evidence>
<comment type="catalytic activity">
    <reaction evidence="1 10">
        <text>Cleaves type-1 transmembrane domains using a catalytic dyad composed of serine and histidine that are contributed by different transmembrane domains.</text>
        <dbReference type="EC" id="3.4.21.105"/>
    </reaction>
</comment>
<evidence type="ECO:0000256" key="2">
    <source>
        <dbReference type="ARBA" id="ARBA00004141"/>
    </source>
</evidence>
<dbReference type="GO" id="GO:0016020">
    <property type="term" value="C:membrane"/>
    <property type="evidence" value="ECO:0007669"/>
    <property type="project" value="UniProtKB-SubCell"/>
</dbReference>
<organism evidence="13 14">
    <name type="scientific">Raphanus sativus</name>
    <name type="common">Radish</name>
    <name type="synonym">Raphanus raphanistrum var. sativus</name>
    <dbReference type="NCBI Taxonomy" id="3726"/>
    <lineage>
        <taxon>Eukaryota</taxon>
        <taxon>Viridiplantae</taxon>
        <taxon>Streptophyta</taxon>
        <taxon>Embryophyta</taxon>
        <taxon>Tracheophyta</taxon>
        <taxon>Spermatophyta</taxon>
        <taxon>Magnoliopsida</taxon>
        <taxon>eudicotyledons</taxon>
        <taxon>Gunneridae</taxon>
        <taxon>Pentapetalae</taxon>
        <taxon>rosids</taxon>
        <taxon>malvids</taxon>
        <taxon>Brassicales</taxon>
        <taxon>Brassicaceae</taxon>
        <taxon>Brassiceae</taxon>
        <taxon>Raphanus</taxon>
    </lineage>
</organism>
<dbReference type="GO" id="GO:0005794">
    <property type="term" value="C:Golgi apparatus"/>
    <property type="evidence" value="ECO:0007669"/>
    <property type="project" value="UniProtKB-ARBA"/>
</dbReference>
<accession>A0A6J0JG86</accession>
<dbReference type="PANTHER" id="PTHR22936">
    <property type="entry name" value="RHOMBOID-RELATED"/>
    <property type="match status" value="1"/>
</dbReference>
<gene>
    <name evidence="14" type="primary">LOC108806925</name>
</gene>
<keyword evidence="9 10" id="KW-0472">Membrane</keyword>
<feature type="compositionally biased region" description="Basic and acidic residues" evidence="11">
    <location>
        <begin position="1"/>
        <end position="13"/>
    </location>
</feature>
<feature type="transmembrane region" description="Helical" evidence="10">
    <location>
        <begin position="249"/>
        <end position="267"/>
    </location>
</feature>
<evidence type="ECO:0000313" key="14">
    <source>
        <dbReference type="RefSeq" id="XP_018434642.1"/>
    </source>
</evidence>
<evidence type="ECO:0000256" key="9">
    <source>
        <dbReference type="ARBA" id="ARBA00023136"/>
    </source>
</evidence>
<evidence type="ECO:0000256" key="5">
    <source>
        <dbReference type="ARBA" id="ARBA00022692"/>
    </source>
</evidence>
<dbReference type="SUPFAM" id="SSF144091">
    <property type="entry name" value="Rhomboid-like"/>
    <property type="match status" value="1"/>
</dbReference>